<proteinExistence type="predicted"/>
<evidence type="ECO:0000313" key="1">
    <source>
        <dbReference type="EMBL" id="AAS20094.1"/>
    </source>
</evidence>
<sequence length="67" mass="7596">MRQFAAATLEKVWGRHKDGARCFLTLARDASRSPAGPEVSHQGCWLEWLMCLLFDVENVEPPGLRCH</sequence>
<name>Q6SK78_PAEAU</name>
<dbReference type="EMBL" id="AY456696">
    <property type="protein sequence ID" value="AAS20094.1"/>
    <property type="molecule type" value="Genomic_DNA"/>
</dbReference>
<keyword evidence="1" id="KW-0614">Plasmid</keyword>
<geneLocation type="plasmid" evidence="1">
    <name>pAA1</name>
</geneLocation>
<organism evidence="1">
    <name type="scientific">Paenarthrobacter aurescens</name>
    <name type="common">Arthrobacter aurescens</name>
    <dbReference type="NCBI Taxonomy" id="43663"/>
    <lineage>
        <taxon>Bacteria</taxon>
        <taxon>Bacillati</taxon>
        <taxon>Actinomycetota</taxon>
        <taxon>Actinomycetes</taxon>
        <taxon>Micrococcales</taxon>
        <taxon>Micrococcaceae</taxon>
        <taxon>Paenarthrobacter</taxon>
    </lineage>
</organism>
<protein>
    <submittedName>
        <fullName evidence="1">Uncharacterized protein</fullName>
    </submittedName>
</protein>
<accession>Q6SK78</accession>
<reference evidence="1" key="1">
    <citation type="journal article" date="2004" name="Appl. Environ. Microbiol.">
        <title>Arthrobacter aurescens TC1 atrazine catabolism genes trzN, atzB, and atzC are linked on a 160-kilobase region and are functional in Escherichia coli.</title>
        <authorList>
            <person name="Sajjaphan K."/>
            <person name="Shapir N."/>
            <person name="Wackett L.P."/>
            <person name="Palmer M."/>
            <person name="Blackmon B."/>
            <person name="Tomkins J."/>
            <person name="Sadowsky M.J."/>
        </authorList>
    </citation>
    <scope>NUCLEOTIDE SEQUENCE</scope>
    <source>
        <strain evidence="1">TC1</strain>
        <plasmid evidence="1">pAA1</plasmid>
    </source>
</reference>
<dbReference type="AlphaFoldDB" id="Q6SK78"/>